<name>A0A7W7WAK0_9ACTN</name>
<dbReference type="Proteomes" id="UP000534286">
    <property type="component" value="Unassembled WGS sequence"/>
</dbReference>
<dbReference type="GO" id="GO:0003700">
    <property type="term" value="F:DNA-binding transcription factor activity"/>
    <property type="evidence" value="ECO:0007669"/>
    <property type="project" value="InterPro"/>
</dbReference>
<dbReference type="PANTHER" id="PTHR30204:SF93">
    <property type="entry name" value="HTH MERR-TYPE DOMAIN-CONTAINING PROTEIN"/>
    <property type="match status" value="1"/>
</dbReference>
<dbReference type="InterPro" id="IPR000551">
    <property type="entry name" value="MerR-type_HTH_dom"/>
</dbReference>
<dbReference type="RefSeq" id="WP_184755278.1">
    <property type="nucleotide sequence ID" value="NZ_BAABEK010000035.1"/>
</dbReference>
<dbReference type="InterPro" id="IPR009061">
    <property type="entry name" value="DNA-bd_dom_put_sf"/>
</dbReference>
<dbReference type="Gene3D" id="1.10.1660.10">
    <property type="match status" value="1"/>
</dbReference>
<organism evidence="3 4">
    <name type="scientific">Streptosporangium album</name>
    <dbReference type="NCBI Taxonomy" id="47479"/>
    <lineage>
        <taxon>Bacteria</taxon>
        <taxon>Bacillati</taxon>
        <taxon>Actinomycetota</taxon>
        <taxon>Actinomycetes</taxon>
        <taxon>Streptosporangiales</taxon>
        <taxon>Streptosporangiaceae</taxon>
        <taxon>Streptosporangium</taxon>
    </lineage>
</organism>
<sequence length="310" mass="34362">MNDEGRELLTIGQLSHRTGLSVRTIRYWSDIGVLPPDCRTGAGFRLYGTESVARLQLVRTLRELGLGHAEVRRVMQRETTVAAVAAAHVRALDAQIRALRLSRAVLSTVARRQSDTEETALMNKLARLSAQERSAIIEDFVDEVFSGLDADPQLYERMRSTMPELPDDPTPEQVDAWIELAELITDPDFRRRLRRTMQHNATGRAQAGPGPGRQPGAFMFFAKKVALLAGAARERGVAPESAEAAEVLDELLGTAAGAPRRAEVLERIEAGLDAQAERYWQLMALIRGEQPHPTTTPDYQWLVQALRAHG</sequence>
<dbReference type="Pfam" id="PF13411">
    <property type="entry name" value="MerR_1"/>
    <property type="match status" value="1"/>
</dbReference>
<reference evidence="3 4" key="1">
    <citation type="submission" date="2020-08" db="EMBL/GenBank/DDBJ databases">
        <title>Sequencing the genomes of 1000 actinobacteria strains.</title>
        <authorList>
            <person name="Klenk H.-P."/>
        </authorList>
    </citation>
    <scope>NUCLEOTIDE SEQUENCE [LARGE SCALE GENOMIC DNA]</scope>
    <source>
        <strain evidence="3 4">DSM 43023</strain>
    </source>
</reference>
<feature type="domain" description="HTH merR-type" evidence="2">
    <location>
        <begin position="8"/>
        <end position="77"/>
    </location>
</feature>
<evidence type="ECO:0000256" key="1">
    <source>
        <dbReference type="ARBA" id="ARBA00023125"/>
    </source>
</evidence>
<keyword evidence="1 3" id="KW-0238">DNA-binding</keyword>
<evidence type="ECO:0000313" key="4">
    <source>
        <dbReference type="Proteomes" id="UP000534286"/>
    </source>
</evidence>
<dbReference type="InterPro" id="IPR047057">
    <property type="entry name" value="MerR_fam"/>
</dbReference>
<keyword evidence="4" id="KW-1185">Reference proteome</keyword>
<dbReference type="SMART" id="SM00422">
    <property type="entry name" value="HTH_MERR"/>
    <property type="match status" value="1"/>
</dbReference>
<dbReference type="PANTHER" id="PTHR30204">
    <property type="entry name" value="REDOX-CYCLING DRUG-SENSING TRANSCRIPTIONAL ACTIVATOR SOXR"/>
    <property type="match status" value="1"/>
</dbReference>
<dbReference type="PROSITE" id="PS50937">
    <property type="entry name" value="HTH_MERR_2"/>
    <property type="match status" value="1"/>
</dbReference>
<dbReference type="EMBL" id="JACHJU010000001">
    <property type="protein sequence ID" value="MBB4939240.1"/>
    <property type="molecule type" value="Genomic_DNA"/>
</dbReference>
<dbReference type="GO" id="GO:0003677">
    <property type="term" value="F:DNA binding"/>
    <property type="evidence" value="ECO:0007669"/>
    <property type="project" value="UniProtKB-KW"/>
</dbReference>
<evidence type="ECO:0000313" key="3">
    <source>
        <dbReference type="EMBL" id="MBB4939240.1"/>
    </source>
</evidence>
<dbReference type="CDD" id="cd00592">
    <property type="entry name" value="HTH_MerR-like"/>
    <property type="match status" value="1"/>
</dbReference>
<accession>A0A7W7WAK0</accession>
<proteinExistence type="predicted"/>
<gene>
    <name evidence="3" type="ORF">FHR32_003545</name>
</gene>
<evidence type="ECO:0000259" key="2">
    <source>
        <dbReference type="PROSITE" id="PS50937"/>
    </source>
</evidence>
<comment type="caution">
    <text evidence="3">The sequence shown here is derived from an EMBL/GenBank/DDBJ whole genome shotgun (WGS) entry which is preliminary data.</text>
</comment>
<dbReference type="AlphaFoldDB" id="A0A7W7WAK0"/>
<dbReference type="SUPFAM" id="SSF46955">
    <property type="entry name" value="Putative DNA-binding domain"/>
    <property type="match status" value="1"/>
</dbReference>
<protein>
    <submittedName>
        <fullName evidence="3">DNA-binding transcriptional MerR regulator</fullName>
    </submittedName>
</protein>
<dbReference type="PRINTS" id="PR00040">
    <property type="entry name" value="HTHMERR"/>
</dbReference>